<gene>
    <name evidence="2" type="ORF">FA13DRAFT_1725599</name>
    <name evidence="1" type="ORF">FA13DRAFT_1728103</name>
</gene>
<evidence type="ECO:0000313" key="2">
    <source>
        <dbReference type="EMBL" id="TEB37972.1"/>
    </source>
</evidence>
<reference evidence="2 3" key="1">
    <citation type="journal article" date="2019" name="Nat. Ecol. Evol.">
        <title>Megaphylogeny resolves global patterns of mushroom evolution.</title>
        <authorList>
            <person name="Varga T."/>
            <person name="Krizsan K."/>
            <person name="Foldi C."/>
            <person name="Dima B."/>
            <person name="Sanchez-Garcia M."/>
            <person name="Sanchez-Ramirez S."/>
            <person name="Szollosi G.J."/>
            <person name="Szarkandi J.G."/>
            <person name="Papp V."/>
            <person name="Albert L."/>
            <person name="Andreopoulos W."/>
            <person name="Angelini C."/>
            <person name="Antonin V."/>
            <person name="Barry K.W."/>
            <person name="Bougher N.L."/>
            <person name="Buchanan P."/>
            <person name="Buyck B."/>
            <person name="Bense V."/>
            <person name="Catcheside P."/>
            <person name="Chovatia M."/>
            <person name="Cooper J."/>
            <person name="Damon W."/>
            <person name="Desjardin D."/>
            <person name="Finy P."/>
            <person name="Geml J."/>
            <person name="Haridas S."/>
            <person name="Hughes K."/>
            <person name="Justo A."/>
            <person name="Karasinski D."/>
            <person name="Kautmanova I."/>
            <person name="Kiss B."/>
            <person name="Kocsube S."/>
            <person name="Kotiranta H."/>
            <person name="LaButti K.M."/>
            <person name="Lechner B.E."/>
            <person name="Liimatainen K."/>
            <person name="Lipzen A."/>
            <person name="Lukacs Z."/>
            <person name="Mihaltcheva S."/>
            <person name="Morgado L.N."/>
            <person name="Niskanen T."/>
            <person name="Noordeloos M.E."/>
            <person name="Ohm R.A."/>
            <person name="Ortiz-Santana B."/>
            <person name="Ovrebo C."/>
            <person name="Racz N."/>
            <person name="Riley R."/>
            <person name="Savchenko A."/>
            <person name="Shiryaev A."/>
            <person name="Soop K."/>
            <person name="Spirin V."/>
            <person name="Szebenyi C."/>
            <person name="Tomsovsky M."/>
            <person name="Tulloss R.E."/>
            <person name="Uehling J."/>
            <person name="Grigoriev I.V."/>
            <person name="Vagvolgyi C."/>
            <person name="Papp T."/>
            <person name="Martin F.M."/>
            <person name="Miettinen O."/>
            <person name="Hibbett D.S."/>
            <person name="Nagy L.G."/>
        </authorList>
    </citation>
    <scope>NUCLEOTIDE SEQUENCE [LARGE SCALE GENOMIC DNA]</scope>
    <source>
        <strain evidence="2 3">FP101781</strain>
    </source>
</reference>
<proteinExistence type="predicted"/>
<evidence type="ECO:0000313" key="1">
    <source>
        <dbReference type="EMBL" id="TEB35297.1"/>
    </source>
</evidence>
<sequence>MSLKVVVRELMGLTPEDEVPLAVALHPVGLTRTERANVSQVLSCGFLALLLTYIESYWR</sequence>
<keyword evidence="3" id="KW-1185">Reference proteome</keyword>
<name>A0A4Y7TWH6_COPMI</name>
<evidence type="ECO:0000313" key="3">
    <source>
        <dbReference type="Proteomes" id="UP000298030"/>
    </source>
</evidence>
<dbReference type="Proteomes" id="UP000298030">
    <property type="component" value="Unassembled WGS sequence"/>
</dbReference>
<dbReference type="AlphaFoldDB" id="A0A4Y7TWH6"/>
<protein>
    <submittedName>
        <fullName evidence="2">Uncharacterized protein</fullName>
    </submittedName>
</protein>
<dbReference type="EMBL" id="QPFP01000003">
    <property type="protein sequence ID" value="TEB37972.1"/>
    <property type="molecule type" value="Genomic_DNA"/>
</dbReference>
<comment type="caution">
    <text evidence="2">The sequence shown here is derived from an EMBL/GenBank/DDBJ whole genome shotgun (WGS) entry which is preliminary data.</text>
</comment>
<organism evidence="2 3">
    <name type="scientific">Coprinellus micaceus</name>
    <name type="common">Glistening ink-cap mushroom</name>
    <name type="synonym">Coprinus micaceus</name>
    <dbReference type="NCBI Taxonomy" id="71717"/>
    <lineage>
        <taxon>Eukaryota</taxon>
        <taxon>Fungi</taxon>
        <taxon>Dikarya</taxon>
        <taxon>Basidiomycota</taxon>
        <taxon>Agaricomycotina</taxon>
        <taxon>Agaricomycetes</taxon>
        <taxon>Agaricomycetidae</taxon>
        <taxon>Agaricales</taxon>
        <taxon>Agaricineae</taxon>
        <taxon>Psathyrellaceae</taxon>
        <taxon>Coprinellus</taxon>
    </lineage>
</organism>
<accession>A0A4Y7TWH6</accession>
<dbReference type="EMBL" id="QPFP01000007">
    <property type="protein sequence ID" value="TEB35297.1"/>
    <property type="molecule type" value="Genomic_DNA"/>
</dbReference>